<evidence type="ECO:0000313" key="3">
    <source>
        <dbReference type="EMBL" id="KAK2979301.1"/>
    </source>
</evidence>
<organism evidence="3 4">
    <name type="scientific">Escallonia rubra</name>
    <dbReference type="NCBI Taxonomy" id="112253"/>
    <lineage>
        <taxon>Eukaryota</taxon>
        <taxon>Viridiplantae</taxon>
        <taxon>Streptophyta</taxon>
        <taxon>Embryophyta</taxon>
        <taxon>Tracheophyta</taxon>
        <taxon>Spermatophyta</taxon>
        <taxon>Magnoliopsida</taxon>
        <taxon>eudicotyledons</taxon>
        <taxon>Gunneridae</taxon>
        <taxon>Pentapetalae</taxon>
        <taxon>asterids</taxon>
        <taxon>campanulids</taxon>
        <taxon>Escalloniales</taxon>
        <taxon>Escalloniaceae</taxon>
        <taxon>Escallonia</taxon>
    </lineage>
</organism>
<proteinExistence type="predicted"/>
<dbReference type="InterPro" id="IPR024788">
    <property type="entry name" value="Malectin-like_Carb-bd_dom"/>
</dbReference>
<feature type="domain" description="Malectin-like" evidence="2">
    <location>
        <begin position="13"/>
        <end position="335"/>
    </location>
</feature>
<evidence type="ECO:0000313" key="4">
    <source>
        <dbReference type="Proteomes" id="UP001187471"/>
    </source>
</evidence>
<comment type="caution">
    <text evidence="3">The sequence shown here is derived from an EMBL/GenBank/DDBJ whole genome shotgun (WGS) entry which is preliminary data.</text>
</comment>
<dbReference type="EMBL" id="JAVXUO010001771">
    <property type="protein sequence ID" value="KAK2979301.1"/>
    <property type="molecule type" value="Genomic_DNA"/>
</dbReference>
<reference evidence="3" key="1">
    <citation type="submission" date="2022-12" db="EMBL/GenBank/DDBJ databases">
        <title>Draft genome assemblies for two species of Escallonia (Escalloniales).</title>
        <authorList>
            <person name="Chanderbali A."/>
            <person name="Dervinis C."/>
            <person name="Anghel I."/>
            <person name="Soltis D."/>
            <person name="Soltis P."/>
            <person name="Zapata F."/>
        </authorList>
    </citation>
    <scope>NUCLEOTIDE SEQUENCE</scope>
    <source>
        <strain evidence="3">UCBG92.1500</strain>
        <tissue evidence="3">Leaf</tissue>
    </source>
</reference>
<dbReference type="Pfam" id="PF12819">
    <property type="entry name" value="Malectin_like"/>
    <property type="match status" value="1"/>
</dbReference>
<accession>A0AA88RHS3</accession>
<name>A0AA88RHS3_9ASTE</name>
<keyword evidence="4" id="KW-1185">Reference proteome</keyword>
<evidence type="ECO:0000259" key="2">
    <source>
        <dbReference type="Pfam" id="PF12819"/>
    </source>
</evidence>
<comment type="subcellular location">
    <subcellularLocation>
        <location evidence="1">Membrane</location>
        <topology evidence="1">Single-pass membrane protein</topology>
    </subcellularLocation>
</comment>
<dbReference type="PANTHER" id="PTHR45631">
    <property type="entry name" value="OS07G0107800 PROTEIN-RELATED"/>
    <property type="match status" value="1"/>
</dbReference>
<dbReference type="PANTHER" id="PTHR45631:SF44">
    <property type="entry name" value="CARBOHYDRATE-BINDING PROTEIN OF THE ER PROTEIN"/>
    <property type="match status" value="1"/>
</dbReference>
<protein>
    <recommendedName>
        <fullName evidence="2">Malectin-like domain-containing protein</fullName>
    </recommendedName>
</protein>
<dbReference type="GO" id="GO:0016020">
    <property type="term" value="C:membrane"/>
    <property type="evidence" value="ECO:0007669"/>
    <property type="project" value="UniProtKB-SubCell"/>
</dbReference>
<dbReference type="Proteomes" id="UP001187471">
    <property type="component" value="Unassembled WGS sequence"/>
</dbReference>
<dbReference type="Gene3D" id="2.60.120.430">
    <property type="entry name" value="Galactose-binding lectin"/>
    <property type="match status" value="1"/>
</dbReference>
<dbReference type="AlphaFoldDB" id="A0AA88RHS3"/>
<gene>
    <name evidence="3" type="ORF">RJ640_013265</name>
</gene>
<sequence>MISVVNTQGWYSIDCGSDNVRVSADTIMWDTDAKYTSSGDNKRVQETQPLDEMNTLRIFPNKSQEDCYTVPAYSQTLRYLVRAGFYYGNYDGLSRPPTFDLQIDGEKWSTVNTLSNGGGPVYHEAIYVTHGSGCIKVCLLQTQEGEVPFISSIEVVPLWVNLYSQMETNATFHLVTRTNLGGEEIRFTGALSDEKYNRIWTKGTTPSNCSVDEIVPDFVSETENDPPLLVLLNSIHSITSDAIILTVNLSQLTPQPAYFVFYLTESILLNPSDTRIVQIMINGRDQKTVAAPDAGKCRVVTIYPLMVAGPTVNVTLAPANGSSLPPLIAAMEVFTRTGLHSAAKTLKHSTIACTLALRSAAAAVAPSEALDGELPREEQWPSTAFMPLTLELRLSSQKRPLVRLTLELRLSSQWKTPIL</sequence>
<evidence type="ECO:0000256" key="1">
    <source>
        <dbReference type="ARBA" id="ARBA00004167"/>
    </source>
</evidence>